<evidence type="ECO:0000256" key="1">
    <source>
        <dbReference type="ARBA" id="ARBA00004292"/>
    </source>
</evidence>
<proteinExistence type="inferred from homology"/>
<evidence type="ECO:0000313" key="13">
    <source>
        <dbReference type="Proteomes" id="UP000078492"/>
    </source>
</evidence>
<keyword evidence="13" id="KW-1185">Reference proteome</keyword>
<dbReference type="AlphaFoldDB" id="A0A195DB40"/>
<accession>A0A195DB40</accession>
<sequence length="169" mass="19214">MLITYFWNNWRYSNAPEGQRPFEKVVGLSKYGFITSLGIGTFDSVFISQTAGFWNTVNCMSYWVVPITAMCATFASVAYTTTKIRGKDGYFNYVLASLAAGGILYRWQKNGPLTHSWTIAIIACAITKKFGDLTDFKPFPLHPVIREEHTSFPFDMTIIKDIRGPRPWE</sequence>
<keyword evidence="5" id="KW-0999">Mitochondrion inner membrane</keyword>
<keyword evidence="8 11" id="KW-0472">Membrane</keyword>
<dbReference type="GO" id="GO:0006120">
    <property type="term" value="P:mitochondrial electron transport, NADH to ubiquinone"/>
    <property type="evidence" value="ECO:0007669"/>
    <property type="project" value="InterPro"/>
</dbReference>
<feature type="transmembrane region" description="Helical" evidence="11">
    <location>
        <begin position="60"/>
        <end position="78"/>
    </location>
</feature>
<organism evidence="12 13">
    <name type="scientific">Trachymyrmex cornetzi</name>
    <dbReference type="NCBI Taxonomy" id="471704"/>
    <lineage>
        <taxon>Eukaryota</taxon>
        <taxon>Metazoa</taxon>
        <taxon>Ecdysozoa</taxon>
        <taxon>Arthropoda</taxon>
        <taxon>Hexapoda</taxon>
        <taxon>Insecta</taxon>
        <taxon>Pterygota</taxon>
        <taxon>Neoptera</taxon>
        <taxon>Endopterygota</taxon>
        <taxon>Hymenoptera</taxon>
        <taxon>Apocrita</taxon>
        <taxon>Aculeata</taxon>
        <taxon>Formicoidea</taxon>
        <taxon>Formicidae</taxon>
        <taxon>Myrmicinae</taxon>
        <taxon>Trachymyrmex</taxon>
    </lineage>
</organism>
<dbReference type="PANTHER" id="PTHR21382:SF1">
    <property type="entry name" value="NADH DEHYDROGENASE [UBIQUINONE] 1 ALPHA SUBCOMPLEX SUBUNIT 11"/>
    <property type="match status" value="1"/>
</dbReference>
<dbReference type="STRING" id="471704.A0A195DB40"/>
<evidence type="ECO:0000256" key="9">
    <source>
        <dbReference type="ARBA" id="ARBA00030608"/>
    </source>
</evidence>
<comment type="similarity">
    <text evidence="2">Belongs to the complex I NDUFA11 subunit family.</text>
</comment>
<evidence type="ECO:0000256" key="8">
    <source>
        <dbReference type="ARBA" id="ARBA00023136"/>
    </source>
</evidence>
<evidence type="ECO:0000256" key="3">
    <source>
        <dbReference type="ARBA" id="ARBA00018191"/>
    </source>
</evidence>
<evidence type="ECO:0000313" key="12">
    <source>
        <dbReference type="EMBL" id="KYN10130.1"/>
    </source>
</evidence>
<dbReference type="InterPro" id="IPR039205">
    <property type="entry name" value="NDUFA11"/>
</dbReference>
<dbReference type="Proteomes" id="UP000078492">
    <property type="component" value="Unassembled WGS sequence"/>
</dbReference>
<dbReference type="PANTHER" id="PTHR21382">
    <property type="entry name" value="NADH-UBIQUINONE OXIDOREDUCTASE SUBUNIT"/>
    <property type="match status" value="1"/>
</dbReference>
<gene>
    <name evidence="12" type="ORF">ALC57_17820</name>
</gene>
<evidence type="ECO:0000256" key="7">
    <source>
        <dbReference type="ARBA" id="ARBA00023128"/>
    </source>
</evidence>
<evidence type="ECO:0000256" key="5">
    <source>
        <dbReference type="ARBA" id="ARBA00022792"/>
    </source>
</evidence>
<protein>
    <recommendedName>
        <fullName evidence="3">NADH dehydrogenase [ubiquinone] 1 alpha subcomplex subunit 11</fullName>
    </recommendedName>
    <alternativeName>
        <fullName evidence="9">Complex I-B14.7</fullName>
    </alternativeName>
    <alternativeName>
        <fullName evidence="10">NADH-ubiquinone oxidoreductase subunit B14.7</fullName>
    </alternativeName>
</protein>
<dbReference type="GO" id="GO:0045271">
    <property type="term" value="C:respiratory chain complex I"/>
    <property type="evidence" value="ECO:0007669"/>
    <property type="project" value="InterPro"/>
</dbReference>
<keyword evidence="7" id="KW-0496">Mitochondrion</keyword>
<evidence type="ECO:0000256" key="6">
    <source>
        <dbReference type="ARBA" id="ARBA00022989"/>
    </source>
</evidence>
<name>A0A195DB40_9HYME</name>
<dbReference type="OrthoDB" id="1913277at2759"/>
<dbReference type="EMBL" id="KQ981042">
    <property type="protein sequence ID" value="KYN10130.1"/>
    <property type="molecule type" value="Genomic_DNA"/>
</dbReference>
<dbReference type="KEGG" id="tcz:108769241"/>
<evidence type="ECO:0000256" key="11">
    <source>
        <dbReference type="SAM" id="Phobius"/>
    </source>
</evidence>
<comment type="subcellular location">
    <subcellularLocation>
        <location evidence="1">Mitochondrion inner membrane</location>
        <topology evidence="1">Multi-pass membrane protein</topology>
        <orientation evidence="1">Matrix side</orientation>
    </subcellularLocation>
</comment>
<keyword evidence="4 11" id="KW-0812">Transmembrane</keyword>
<reference evidence="12 13" key="1">
    <citation type="submission" date="2015-09" db="EMBL/GenBank/DDBJ databases">
        <title>Trachymyrmex cornetzi WGS genome.</title>
        <authorList>
            <person name="Nygaard S."/>
            <person name="Hu H."/>
            <person name="Boomsma J."/>
            <person name="Zhang G."/>
        </authorList>
    </citation>
    <scope>NUCLEOTIDE SEQUENCE [LARGE SCALE GENOMIC DNA]</scope>
    <source>
        <strain evidence="12">Tcor2-1</strain>
        <tissue evidence="12">Whole body</tissue>
    </source>
</reference>
<evidence type="ECO:0000256" key="4">
    <source>
        <dbReference type="ARBA" id="ARBA00022692"/>
    </source>
</evidence>
<dbReference type="GO" id="GO:0005743">
    <property type="term" value="C:mitochondrial inner membrane"/>
    <property type="evidence" value="ECO:0007669"/>
    <property type="project" value="UniProtKB-SubCell"/>
</dbReference>
<keyword evidence="6 11" id="KW-1133">Transmembrane helix</keyword>
<evidence type="ECO:0000256" key="2">
    <source>
        <dbReference type="ARBA" id="ARBA00008699"/>
    </source>
</evidence>
<evidence type="ECO:0000256" key="10">
    <source>
        <dbReference type="ARBA" id="ARBA00031497"/>
    </source>
</evidence>